<reference evidence="2 3" key="1">
    <citation type="submission" date="2018-06" db="EMBL/GenBank/DDBJ databases">
        <title>Genomic Encyclopedia of Archaeal and Bacterial Type Strains, Phase II (KMG-II): from individual species to whole genera.</title>
        <authorList>
            <person name="Goeker M."/>
        </authorList>
    </citation>
    <scope>NUCLEOTIDE SEQUENCE [LARGE SCALE GENOMIC DNA]</scope>
    <source>
        <strain evidence="2 3">DSM 23522</strain>
    </source>
</reference>
<keyword evidence="3" id="KW-1185">Reference proteome</keyword>
<feature type="coiled-coil region" evidence="1">
    <location>
        <begin position="802"/>
        <end position="829"/>
    </location>
</feature>
<name>A0A327QTV4_9FLAO</name>
<evidence type="ECO:0000313" key="3">
    <source>
        <dbReference type="Proteomes" id="UP000249696"/>
    </source>
</evidence>
<protein>
    <submittedName>
        <fullName evidence="2">Uncharacterized protein</fullName>
    </submittedName>
</protein>
<keyword evidence="1" id="KW-0175">Coiled coil</keyword>
<evidence type="ECO:0000256" key="1">
    <source>
        <dbReference type="SAM" id="Coils"/>
    </source>
</evidence>
<dbReference type="AlphaFoldDB" id="A0A327QTV4"/>
<evidence type="ECO:0000313" key="2">
    <source>
        <dbReference type="EMBL" id="RAJ08009.1"/>
    </source>
</evidence>
<proteinExistence type="predicted"/>
<sequence length="1032" mass="117346">MEPLFKFVLHRPAVKIQDDSIIELTQKSNFQIDLAKAIGKKNTRDLLKTVSTEYVKSKSFIKSTSDLKILSKLLLFQAALDQLSNKSNIPSDAIKDAIKDAFGATASTVVKDNDYIEAIKNLKDSIIAIKYLPEQHDKPIEDLTNALRDLEIINLFVSDPNYLQTAAQLKKNRERVLRLPTQAELKSILGQNEEEIKKQKEAEQKKQDEIRKSIQNKAELYGKLQYAIKEIMNIDHTNLETTSQKANKGFLPPKEVRPLNVFMDNVHKLNSLGQLQVLNAKTQIERGVNLQDAFHIKSPIAEKSTPETKPQRQFFTGVDDFKPINMTSTLFKFKTGTEKMLSTSSLNLLKERKLSITEMGIDKVVVKLKFEMEELSSELEISTQSQKINSLSRIGNIIVKTSVPTKSMWGYLPLHQDFNLKDFFMLDDRIPKTKGKASPSGVADLLIVKQQLKSYEGRDVAHIENILKGELKSREHRRFNQTINDTFIETEKIQTEERELESTDRFELSRETSKTIEQEASLKAGLSVSGTYGPTVSFSASAEGSLSTSKEEATKTAATFSKSVTQRSVEKLTERILQSNRIIITTEIEEKNIHELDNKAGTGHISGVYQWVEKVYEAQMYNYGLRMMYDFMLPEPGAYIVESMQTAHASKLMIEKPIDFTLNPNQINETNYNFWIHAYGATGIVPPPEEYITKSLDYSAGGGDDKTDYYHSGIVQIDEGYQAIQASVGAVCNQWSGNRVVDMVVGRRTHRFVEGDWLWITNLNNETESIPLAFKTNDVSDIAVAFEIKCLRTSRAYKKWQLETHGKLMESYKVKLADYEERLAAAELNAGVEIKGKNPTLNLEIMKDELKKNCVAILTNQHFDLFNSIENGINGLPQVNLYENEAEGPYVRFFEQAFEWEHITWLTYPYFWGRKSKWEERIAYDDPDPLFNQFIKAGYCRAVVPVRPGFEGALDHFLTFGEIWNGGPLPAISSDLYLPIADEIAERLDRPGDEIPQGDPWEVRIPTNLVKLRADDSLPTWKKDATGNWIEQ</sequence>
<organism evidence="2 3">
    <name type="scientific">Arenibacter echinorum</name>
    <dbReference type="NCBI Taxonomy" id="440515"/>
    <lineage>
        <taxon>Bacteria</taxon>
        <taxon>Pseudomonadati</taxon>
        <taxon>Bacteroidota</taxon>
        <taxon>Flavobacteriia</taxon>
        <taxon>Flavobacteriales</taxon>
        <taxon>Flavobacteriaceae</taxon>
        <taxon>Arenibacter</taxon>
    </lineage>
</organism>
<dbReference type="RefSeq" id="WP_111624925.1">
    <property type="nucleotide sequence ID" value="NZ_QLLN01000007.1"/>
</dbReference>
<feature type="coiled-coil region" evidence="1">
    <location>
        <begin position="185"/>
        <end position="212"/>
    </location>
</feature>
<dbReference type="EMBL" id="QLLN01000007">
    <property type="protein sequence ID" value="RAJ08009.1"/>
    <property type="molecule type" value="Genomic_DNA"/>
</dbReference>
<dbReference type="OrthoDB" id="8563833at2"/>
<comment type="caution">
    <text evidence="2">The sequence shown here is derived from an EMBL/GenBank/DDBJ whole genome shotgun (WGS) entry which is preliminary data.</text>
</comment>
<dbReference type="Proteomes" id="UP000249696">
    <property type="component" value="Unassembled WGS sequence"/>
</dbReference>
<gene>
    <name evidence="2" type="ORF">LV92_03572</name>
</gene>
<accession>A0A327QTV4</accession>